<sequence>MESTHATDRPAPDDPPAAKRPYVEPRIDELGTVEQLTAHGGFPQPSEPLL</sequence>
<evidence type="ECO:0000313" key="3">
    <source>
        <dbReference type="Proteomes" id="UP001142374"/>
    </source>
</evidence>
<protein>
    <submittedName>
        <fullName evidence="2">Uncharacterized protein</fullName>
    </submittedName>
</protein>
<accession>A0A9X2LJC6</accession>
<name>A0A9X2LJC6_9ACTN</name>
<proteinExistence type="predicted"/>
<reference evidence="2" key="1">
    <citation type="submission" date="2022-06" db="EMBL/GenBank/DDBJ databases">
        <title>WGS of actinobacteria.</title>
        <authorList>
            <person name="Thawai C."/>
        </authorList>
    </citation>
    <scope>NUCLEOTIDE SEQUENCE</scope>
    <source>
        <strain evidence="2">AA8</strain>
    </source>
</reference>
<gene>
    <name evidence="2" type="ORF">NQU55_14130</name>
</gene>
<dbReference type="AlphaFoldDB" id="A0A9X2LJC6"/>
<dbReference type="EMBL" id="JANIID010000010">
    <property type="protein sequence ID" value="MCQ8770900.1"/>
    <property type="molecule type" value="Genomic_DNA"/>
</dbReference>
<feature type="compositionally biased region" description="Basic and acidic residues" evidence="1">
    <location>
        <begin position="1"/>
        <end position="12"/>
    </location>
</feature>
<feature type="region of interest" description="Disordered" evidence="1">
    <location>
        <begin position="1"/>
        <end position="26"/>
    </location>
</feature>
<evidence type="ECO:0000313" key="2">
    <source>
        <dbReference type="EMBL" id="MCQ8770900.1"/>
    </source>
</evidence>
<dbReference type="RefSeq" id="WP_168092960.1">
    <property type="nucleotide sequence ID" value="NZ_JAATER010000107.1"/>
</dbReference>
<keyword evidence="3" id="KW-1185">Reference proteome</keyword>
<comment type="caution">
    <text evidence="2">The sequence shown here is derived from an EMBL/GenBank/DDBJ whole genome shotgun (WGS) entry which is preliminary data.</text>
</comment>
<organism evidence="2 3">
    <name type="scientific">Streptomyces telluris</name>
    <dbReference type="NCBI Taxonomy" id="2720021"/>
    <lineage>
        <taxon>Bacteria</taxon>
        <taxon>Bacillati</taxon>
        <taxon>Actinomycetota</taxon>
        <taxon>Actinomycetes</taxon>
        <taxon>Kitasatosporales</taxon>
        <taxon>Streptomycetaceae</taxon>
        <taxon>Streptomyces</taxon>
    </lineage>
</organism>
<dbReference type="Proteomes" id="UP001142374">
    <property type="component" value="Unassembled WGS sequence"/>
</dbReference>
<evidence type="ECO:0000256" key="1">
    <source>
        <dbReference type="SAM" id="MobiDB-lite"/>
    </source>
</evidence>